<evidence type="ECO:0000256" key="17">
    <source>
        <dbReference type="SAM" id="Phobius"/>
    </source>
</evidence>
<protein>
    <recommendedName>
        <fullName evidence="15">Microsomal glutathione S-transferase 1</fullName>
        <ecNumber evidence="5">2.5.1.18</ecNumber>
    </recommendedName>
</protein>
<keyword evidence="6" id="KW-0808">Transferase</keyword>
<evidence type="ECO:0000256" key="5">
    <source>
        <dbReference type="ARBA" id="ARBA00012452"/>
    </source>
</evidence>
<keyword evidence="11" id="KW-0007">Acetylation</keyword>
<dbReference type="Gene3D" id="1.20.120.550">
    <property type="entry name" value="Membrane associated eicosanoid/glutathione metabolism-like domain"/>
    <property type="match status" value="1"/>
</dbReference>
<evidence type="ECO:0000256" key="16">
    <source>
        <dbReference type="ARBA" id="ARBA00049385"/>
    </source>
</evidence>
<dbReference type="InterPro" id="IPR023352">
    <property type="entry name" value="MAPEG-like_dom_sf"/>
</dbReference>
<evidence type="ECO:0000256" key="10">
    <source>
        <dbReference type="ARBA" id="ARBA00022989"/>
    </source>
</evidence>
<dbReference type="PANTHER" id="PTHR10689:SF6">
    <property type="entry name" value="MICROSOMAL GLUTATHIONE S-TRANSFERASE 1"/>
    <property type="match status" value="1"/>
</dbReference>
<accession>A0A5E4QSG6</accession>
<proteinExistence type="inferred from homology"/>
<dbReference type="EC" id="2.5.1.18" evidence="5"/>
<organism evidence="18 19">
    <name type="scientific">Leptidea sinapis</name>
    <dbReference type="NCBI Taxonomy" id="189913"/>
    <lineage>
        <taxon>Eukaryota</taxon>
        <taxon>Metazoa</taxon>
        <taxon>Ecdysozoa</taxon>
        <taxon>Arthropoda</taxon>
        <taxon>Hexapoda</taxon>
        <taxon>Insecta</taxon>
        <taxon>Pterygota</taxon>
        <taxon>Neoptera</taxon>
        <taxon>Endopterygota</taxon>
        <taxon>Lepidoptera</taxon>
        <taxon>Glossata</taxon>
        <taxon>Ditrysia</taxon>
        <taxon>Papilionoidea</taxon>
        <taxon>Pieridae</taxon>
        <taxon>Dismorphiinae</taxon>
        <taxon>Leptidea</taxon>
    </lineage>
</organism>
<evidence type="ECO:0000256" key="9">
    <source>
        <dbReference type="ARBA" id="ARBA00022824"/>
    </source>
</evidence>
<name>A0A5E4QSG6_9NEOP</name>
<dbReference type="PANTHER" id="PTHR10689">
    <property type="entry name" value="MICROSOMAL GLUTATHIONE S-TRANSFERASE 1"/>
    <property type="match status" value="1"/>
</dbReference>
<gene>
    <name evidence="18" type="ORF">LSINAPIS_LOCUS10807</name>
</gene>
<evidence type="ECO:0000256" key="1">
    <source>
        <dbReference type="ARBA" id="ARBA00003701"/>
    </source>
</evidence>
<keyword evidence="12" id="KW-0496">Mitochondrion</keyword>
<dbReference type="EMBL" id="FZQP02004445">
    <property type="protein sequence ID" value="VVD00099.1"/>
    <property type="molecule type" value="Genomic_DNA"/>
</dbReference>
<keyword evidence="10 17" id="KW-1133">Transmembrane helix</keyword>
<dbReference type="GO" id="GO:0004364">
    <property type="term" value="F:glutathione transferase activity"/>
    <property type="evidence" value="ECO:0007669"/>
    <property type="project" value="UniProtKB-EC"/>
</dbReference>
<keyword evidence="9" id="KW-0256">Endoplasmic reticulum</keyword>
<evidence type="ECO:0000256" key="11">
    <source>
        <dbReference type="ARBA" id="ARBA00022990"/>
    </source>
</evidence>
<dbReference type="GO" id="GO:0005741">
    <property type="term" value="C:mitochondrial outer membrane"/>
    <property type="evidence" value="ECO:0007669"/>
    <property type="project" value="UniProtKB-SubCell"/>
</dbReference>
<dbReference type="Proteomes" id="UP000324832">
    <property type="component" value="Unassembled WGS sequence"/>
</dbReference>
<keyword evidence="7 17" id="KW-0812">Transmembrane</keyword>
<comment type="catalytic activity">
    <reaction evidence="16">
        <text>RX + glutathione = an S-substituted glutathione + a halide anion + H(+)</text>
        <dbReference type="Rhea" id="RHEA:16437"/>
        <dbReference type="ChEBI" id="CHEBI:15378"/>
        <dbReference type="ChEBI" id="CHEBI:16042"/>
        <dbReference type="ChEBI" id="CHEBI:17792"/>
        <dbReference type="ChEBI" id="CHEBI:57925"/>
        <dbReference type="ChEBI" id="CHEBI:90779"/>
        <dbReference type="EC" id="2.5.1.18"/>
    </reaction>
    <physiologicalReaction direction="left-to-right" evidence="16">
        <dbReference type="Rhea" id="RHEA:16438"/>
    </physiologicalReaction>
</comment>
<comment type="subunit">
    <text evidence="14">Homotrimer; The trimer binds only one molecule of glutathione.</text>
</comment>
<feature type="transmembrane region" description="Helical" evidence="17">
    <location>
        <begin position="12"/>
        <end position="33"/>
    </location>
</feature>
<keyword evidence="8" id="KW-1000">Mitochondrion outer membrane</keyword>
<sequence length="122" mass="13627">MESNSILLQSYFLYSAILALKLLLLAPLTSLLCRPEKVQRANISDLKNLTPFWLVAALYTTTSPDTQTAVNLFRLFVIARLVTVLGYIIKLPKVCIEAAFTVSITVTSYMAGYVVYAYRKAL</sequence>
<evidence type="ECO:0000313" key="19">
    <source>
        <dbReference type="Proteomes" id="UP000324832"/>
    </source>
</evidence>
<dbReference type="SUPFAM" id="SSF161084">
    <property type="entry name" value="MAPEG domain-like"/>
    <property type="match status" value="1"/>
</dbReference>
<comment type="similarity">
    <text evidence="4">Belongs to the MAPEG family.</text>
</comment>
<evidence type="ECO:0000256" key="2">
    <source>
        <dbReference type="ARBA" id="ARBA00004294"/>
    </source>
</evidence>
<evidence type="ECO:0000256" key="4">
    <source>
        <dbReference type="ARBA" id="ARBA00010459"/>
    </source>
</evidence>
<dbReference type="AlphaFoldDB" id="A0A5E4QSG6"/>
<comment type="function">
    <text evidence="1">Conjugation of reduced glutathione to a wide number of exogenous and endogenous hydrophobic electrophiles.</text>
</comment>
<evidence type="ECO:0000256" key="14">
    <source>
        <dbReference type="ARBA" id="ARBA00038540"/>
    </source>
</evidence>
<dbReference type="InterPro" id="IPR040162">
    <property type="entry name" value="MGST1-like"/>
</dbReference>
<dbReference type="InterPro" id="IPR001129">
    <property type="entry name" value="Membr-assoc_MAPEG"/>
</dbReference>
<comment type="subcellular location">
    <subcellularLocation>
        <location evidence="3">Endoplasmic reticulum membrane</location>
        <topology evidence="3">Multi-pass membrane protein</topology>
    </subcellularLocation>
    <subcellularLocation>
        <location evidence="2">Mitochondrion outer membrane</location>
    </subcellularLocation>
</comment>
<dbReference type="Pfam" id="PF01124">
    <property type="entry name" value="MAPEG"/>
    <property type="match status" value="1"/>
</dbReference>
<dbReference type="GO" id="GO:0005789">
    <property type="term" value="C:endoplasmic reticulum membrane"/>
    <property type="evidence" value="ECO:0007669"/>
    <property type="project" value="UniProtKB-SubCell"/>
</dbReference>
<evidence type="ECO:0000256" key="15">
    <source>
        <dbReference type="ARBA" id="ARBA00039397"/>
    </source>
</evidence>
<feature type="transmembrane region" description="Helical" evidence="17">
    <location>
        <begin position="96"/>
        <end position="118"/>
    </location>
</feature>
<reference evidence="18 19" key="1">
    <citation type="submission" date="2017-07" db="EMBL/GenBank/DDBJ databases">
        <authorList>
            <person name="Talla V."/>
            <person name="Backstrom N."/>
        </authorList>
    </citation>
    <scope>NUCLEOTIDE SEQUENCE [LARGE SCALE GENOMIC DNA]</scope>
</reference>
<evidence type="ECO:0000256" key="3">
    <source>
        <dbReference type="ARBA" id="ARBA00004477"/>
    </source>
</evidence>
<evidence type="ECO:0000313" key="18">
    <source>
        <dbReference type="EMBL" id="VVD00099.1"/>
    </source>
</evidence>
<keyword evidence="13 17" id="KW-0472">Membrane</keyword>
<evidence type="ECO:0000256" key="7">
    <source>
        <dbReference type="ARBA" id="ARBA00022692"/>
    </source>
</evidence>
<keyword evidence="19" id="KW-1185">Reference proteome</keyword>
<evidence type="ECO:0000256" key="8">
    <source>
        <dbReference type="ARBA" id="ARBA00022787"/>
    </source>
</evidence>
<evidence type="ECO:0000256" key="13">
    <source>
        <dbReference type="ARBA" id="ARBA00023136"/>
    </source>
</evidence>
<evidence type="ECO:0000256" key="12">
    <source>
        <dbReference type="ARBA" id="ARBA00023128"/>
    </source>
</evidence>
<feature type="transmembrane region" description="Helical" evidence="17">
    <location>
        <begin position="68"/>
        <end position="89"/>
    </location>
</feature>
<evidence type="ECO:0000256" key="6">
    <source>
        <dbReference type="ARBA" id="ARBA00022679"/>
    </source>
</evidence>